<proteinExistence type="predicted"/>
<dbReference type="EMBL" id="CM016553">
    <property type="protein sequence ID" value="TKW31731.1"/>
    <property type="molecule type" value="Genomic_DNA"/>
</dbReference>
<feature type="region of interest" description="Disordered" evidence="1">
    <location>
        <begin position="1"/>
        <end position="135"/>
    </location>
</feature>
<feature type="compositionally biased region" description="Polar residues" evidence="1">
    <location>
        <begin position="1"/>
        <end position="11"/>
    </location>
</feature>
<evidence type="ECO:0000313" key="3">
    <source>
        <dbReference type="Proteomes" id="UP000298652"/>
    </source>
</evidence>
<dbReference type="AlphaFoldDB" id="A0A4U6VPL2"/>
<accession>A0A4U6VPL2</accession>
<keyword evidence="3" id="KW-1185">Reference proteome</keyword>
<feature type="compositionally biased region" description="Pro residues" evidence="1">
    <location>
        <begin position="57"/>
        <end position="82"/>
    </location>
</feature>
<protein>
    <submittedName>
        <fullName evidence="2">Uncharacterized protein</fullName>
    </submittedName>
</protein>
<organism evidence="2 3">
    <name type="scientific">Setaria viridis</name>
    <name type="common">Green bristlegrass</name>
    <name type="synonym">Setaria italica subsp. viridis</name>
    <dbReference type="NCBI Taxonomy" id="4556"/>
    <lineage>
        <taxon>Eukaryota</taxon>
        <taxon>Viridiplantae</taxon>
        <taxon>Streptophyta</taxon>
        <taxon>Embryophyta</taxon>
        <taxon>Tracheophyta</taxon>
        <taxon>Spermatophyta</taxon>
        <taxon>Magnoliopsida</taxon>
        <taxon>Liliopsida</taxon>
        <taxon>Poales</taxon>
        <taxon>Poaceae</taxon>
        <taxon>PACMAD clade</taxon>
        <taxon>Panicoideae</taxon>
        <taxon>Panicodae</taxon>
        <taxon>Paniceae</taxon>
        <taxon>Cenchrinae</taxon>
        <taxon>Setaria</taxon>
    </lineage>
</organism>
<dbReference type="Proteomes" id="UP000298652">
    <property type="component" value="Chromosome 2"/>
</dbReference>
<sequence>MDGRSKNNSRPRSGASLLGANCGRRDGTQKRITTPPPTSVNHPLRPAHRTSSHCHMAPPPLPNPPAYAAPPGPGPPAVPPPKSFSHHRSKPLARTPPPLPPTHGGRGPARGGPRLSVACGGLRAAGPPRERPPPFLPSHLIPVSLELSLSVGGHGQARDSVHELLLLLLFLNPARRSCDAPPLAEPVFPYTAV</sequence>
<evidence type="ECO:0000313" key="2">
    <source>
        <dbReference type="EMBL" id="TKW31731.1"/>
    </source>
</evidence>
<gene>
    <name evidence="2" type="ORF">SEVIR_2G124900v2</name>
</gene>
<evidence type="ECO:0000256" key="1">
    <source>
        <dbReference type="SAM" id="MobiDB-lite"/>
    </source>
</evidence>
<dbReference type="Gramene" id="TKW31731">
    <property type="protein sequence ID" value="TKW31731"/>
    <property type="gene ID" value="SEVIR_2G124900v2"/>
</dbReference>
<reference evidence="2" key="1">
    <citation type="submission" date="2019-03" db="EMBL/GenBank/DDBJ databases">
        <title>WGS assembly of Setaria viridis.</title>
        <authorList>
            <person name="Huang P."/>
            <person name="Jenkins J."/>
            <person name="Grimwood J."/>
            <person name="Barry K."/>
            <person name="Healey A."/>
            <person name="Mamidi S."/>
            <person name="Sreedasyam A."/>
            <person name="Shu S."/>
            <person name="Feldman M."/>
            <person name="Wu J."/>
            <person name="Yu Y."/>
            <person name="Chen C."/>
            <person name="Johnson J."/>
            <person name="Rokhsar D."/>
            <person name="Baxter I."/>
            <person name="Schmutz J."/>
            <person name="Brutnell T."/>
            <person name="Kellogg E."/>
        </authorList>
    </citation>
    <scope>NUCLEOTIDE SEQUENCE [LARGE SCALE GENOMIC DNA]</scope>
</reference>
<name>A0A4U6VPL2_SETVI</name>